<protein>
    <submittedName>
        <fullName evidence="3 4">Uncharacterized protein LOC106055093</fullName>
    </submittedName>
</protein>
<organism evidence="2 4">
    <name type="scientific">Biomphalaria glabrata</name>
    <name type="common">Bloodfluke planorb</name>
    <name type="synonym">Freshwater snail</name>
    <dbReference type="NCBI Taxonomy" id="6526"/>
    <lineage>
        <taxon>Eukaryota</taxon>
        <taxon>Metazoa</taxon>
        <taxon>Spiralia</taxon>
        <taxon>Lophotrochozoa</taxon>
        <taxon>Mollusca</taxon>
        <taxon>Gastropoda</taxon>
        <taxon>Heterobranchia</taxon>
        <taxon>Euthyneura</taxon>
        <taxon>Panpulmonata</taxon>
        <taxon>Hygrophila</taxon>
        <taxon>Lymnaeoidea</taxon>
        <taxon>Planorbidae</taxon>
        <taxon>Biomphalaria</taxon>
    </lineage>
</organism>
<reference evidence="3 4" key="1">
    <citation type="submission" date="2025-04" db="UniProtKB">
        <authorList>
            <consortium name="RefSeq"/>
        </authorList>
    </citation>
    <scope>IDENTIFICATION</scope>
</reference>
<dbReference type="RefSeq" id="XP_013066683.2">
    <property type="nucleotide sequence ID" value="XM_013211229.2"/>
</dbReference>
<feature type="region of interest" description="Disordered" evidence="1">
    <location>
        <begin position="510"/>
        <end position="530"/>
    </location>
</feature>
<name>A0A9U8DYX4_BIOGL</name>
<dbReference type="KEGG" id="bgt:106055093"/>
<proteinExistence type="predicted"/>
<dbReference type="Proteomes" id="UP001165740">
    <property type="component" value="Chromosome 7"/>
</dbReference>
<accession>A0A9U8DYX4</accession>
<dbReference type="AlphaFoldDB" id="A0A9U8DYX4"/>
<gene>
    <name evidence="3 4" type="primary">LOC106055093</name>
</gene>
<evidence type="ECO:0000313" key="3">
    <source>
        <dbReference type="RefSeq" id="XP_013066682.2"/>
    </source>
</evidence>
<evidence type="ECO:0000256" key="1">
    <source>
        <dbReference type="SAM" id="MobiDB-lite"/>
    </source>
</evidence>
<dbReference type="RefSeq" id="XP_013066682.2">
    <property type="nucleotide sequence ID" value="XM_013211228.2"/>
</dbReference>
<sequence>MKLSNIGSEAKRADGDGGFPVSISESVKSEASHKSDIKNVAITPLKAPTEIKNALRRQRRMFGINYAPPPTAQSTLAKPTYRAVLPEAFQPNCTQYTITTSHSLTGDAPKGEESNYIVTRVTDNGGSRGGAVYERRLESASLASAKNADIARAAGNLPRATLSTNKFKQTPENYETLASPRSNAPDTSSKYQNSLRLNGFQKMAMAPKDASDLHHVSKTLPPGFRVKAPLESNNLFGFSRSQTSDRLTLRNHDSNVVRRMSYDDDLGVHRVIREEYVSFDQGRRGKAHLNFPPPIRLHDAVDSSRGGYHEVMSPLRVDPKTVSEISALPKQETSEPTDETQSHSGKFSAVSSMDLADSIIKAVNENINEVYQLCQTKVKYSDFIEKTQPHRLSSNETQWNGAEIKLKENALNEPSSKKNNQTKSALTLPKRTNLLPNLQLRQRGLSTLVQGSDARSILNHLHDSDSKEAQALVSMSALPEPEIDYDKPITIIIECNREGSLKSTRPILKQTSKSNNGFGNFEKPRDGDLNNNKLTQLSFALGTQNVVEHGTKPDVDTATDSRSVHKKYQPETNELTLGKGRLVRFNADPKIHEFAPTDPVLSPK</sequence>
<evidence type="ECO:0000313" key="2">
    <source>
        <dbReference type="Proteomes" id="UP001165740"/>
    </source>
</evidence>
<keyword evidence="2" id="KW-1185">Reference proteome</keyword>
<feature type="region of interest" description="Disordered" evidence="1">
    <location>
        <begin position="1"/>
        <end position="34"/>
    </location>
</feature>
<evidence type="ECO:0000313" key="4">
    <source>
        <dbReference type="RefSeq" id="XP_013066683.2"/>
    </source>
</evidence>
<dbReference type="OrthoDB" id="6069950at2759"/>
<dbReference type="OMA" id="TIHEFAP"/>
<dbReference type="GeneID" id="106055093"/>